<evidence type="ECO:0000313" key="4">
    <source>
        <dbReference type="EMBL" id="SMC25980.1"/>
    </source>
</evidence>
<dbReference type="Gene3D" id="3.40.50.360">
    <property type="match status" value="1"/>
</dbReference>
<evidence type="ECO:0000256" key="1">
    <source>
        <dbReference type="ARBA" id="ARBA00022630"/>
    </source>
</evidence>
<keyword evidence="5" id="KW-1185">Reference proteome</keyword>
<dbReference type="STRING" id="1121291.SAMN02745134_02654"/>
<dbReference type="PANTHER" id="PTHR43278:SF3">
    <property type="entry name" value="IRON-SULFUR FLAVOPROTEIN MJ0731"/>
    <property type="match status" value="1"/>
</dbReference>
<keyword evidence="1" id="KW-0285">Flavoprotein</keyword>
<evidence type="ECO:0000259" key="3">
    <source>
        <dbReference type="Pfam" id="PF03358"/>
    </source>
</evidence>
<reference evidence="4 5" key="1">
    <citation type="submission" date="2017-04" db="EMBL/GenBank/DDBJ databases">
        <authorList>
            <person name="Afonso C.L."/>
            <person name="Miller P.J."/>
            <person name="Scott M.A."/>
            <person name="Spackman E."/>
            <person name="Goraichik I."/>
            <person name="Dimitrov K.M."/>
            <person name="Suarez D.L."/>
            <person name="Swayne D.E."/>
        </authorList>
    </citation>
    <scope>NUCLEOTIDE SEQUENCE [LARGE SCALE GENOMIC DNA]</scope>
    <source>
        <strain evidence="4 5">DSM 12555</strain>
    </source>
</reference>
<proteinExistence type="predicted"/>
<dbReference type="EMBL" id="FWXH01000011">
    <property type="protein sequence ID" value="SMC25980.1"/>
    <property type="molecule type" value="Genomic_DNA"/>
</dbReference>
<sequence length="191" mass="20921">MGVLMISGSPRKNGNTELLLSILDSQLQKNNVTTELISLAGKKINHCTNCDKCVGINKCIQNDDFNSIYAKILKNEGLVVGSPVYVGMPTSLLMAFLQRLTYVSYNNKHTLSKKIGAPIAVGGESGQLTTINCLIDFYLVNEMIIPSSTYWNIGVGVDKGDIEKDKKGKSYIINFAQNLAFIIKRIGAEEI</sequence>
<accession>A0A1W1XPR6</accession>
<dbReference type="SUPFAM" id="SSF52218">
    <property type="entry name" value="Flavoproteins"/>
    <property type="match status" value="1"/>
</dbReference>
<organism evidence="4 5">
    <name type="scientific">Clostridium acidisoli DSM 12555</name>
    <dbReference type="NCBI Taxonomy" id="1121291"/>
    <lineage>
        <taxon>Bacteria</taxon>
        <taxon>Bacillati</taxon>
        <taxon>Bacillota</taxon>
        <taxon>Clostridia</taxon>
        <taxon>Eubacteriales</taxon>
        <taxon>Clostridiaceae</taxon>
        <taxon>Clostridium</taxon>
    </lineage>
</organism>
<name>A0A1W1XPR6_9CLOT</name>
<dbReference type="AlphaFoldDB" id="A0A1W1XPR6"/>
<feature type="domain" description="NADPH-dependent FMN reductase-like" evidence="3">
    <location>
        <begin position="1"/>
        <end position="154"/>
    </location>
</feature>
<protein>
    <submittedName>
        <fullName evidence="4">Multimeric flavodoxin WrbA</fullName>
    </submittedName>
</protein>
<dbReference type="Proteomes" id="UP000192468">
    <property type="component" value="Unassembled WGS sequence"/>
</dbReference>
<dbReference type="InterPro" id="IPR051796">
    <property type="entry name" value="ISF_SsuE-like"/>
</dbReference>
<gene>
    <name evidence="4" type="ORF">SAMN02745134_02654</name>
</gene>
<dbReference type="GO" id="GO:0016491">
    <property type="term" value="F:oxidoreductase activity"/>
    <property type="evidence" value="ECO:0007669"/>
    <property type="project" value="InterPro"/>
</dbReference>
<dbReference type="InterPro" id="IPR029039">
    <property type="entry name" value="Flavoprotein-like_sf"/>
</dbReference>
<dbReference type="Pfam" id="PF03358">
    <property type="entry name" value="FMN_red"/>
    <property type="match status" value="1"/>
</dbReference>
<dbReference type="PANTHER" id="PTHR43278">
    <property type="entry name" value="NAD(P)H-DEPENDENT FMN-CONTAINING OXIDOREDUCTASE YWQN-RELATED"/>
    <property type="match status" value="1"/>
</dbReference>
<keyword evidence="2" id="KW-0288">FMN</keyword>
<evidence type="ECO:0000313" key="5">
    <source>
        <dbReference type="Proteomes" id="UP000192468"/>
    </source>
</evidence>
<dbReference type="InterPro" id="IPR005025">
    <property type="entry name" value="FMN_Rdtase-like_dom"/>
</dbReference>
<evidence type="ECO:0000256" key="2">
    <source>
        <dbReference type="ARBA" id="ARBA00022643"/>
    </source>
</evidence>